<organism evidence="3 4">
    <name type="scientific">Imperialibacter roseus</name>
    <dbReference type="NCBI Taxonomy" id="1324217"/>
    <lineage>
        <taxon>Bacteria</taxon>
        <taxon>Pseudomonadati</taxon>
        <taxon>Bacteroidota</taxon>
        <taxon>Cytophagia</taxon>
        <taxon>Cytophagales</taxon>
        <taxon>Flammeovirgaceae</taxon>
        <taxon>Imperialibacter</taxon>
    </lineage>
</organism>
<gene>
    <name evidence="3" type="ORF">RT717_27700</name>
</gene>
<dbReference type="PROSITE" id="PS52035">
    <property type="entry name" value="PEPTIDASE_M14"/>
    <property type="match status" value="1"/>
</dbReference>
<keyword evidence="4" id="KW-1185">Reference proteome</keyword>
<name>A0ABZ0IP99_9BACT</name>
<evidence type="ECO:0000259" key="2">
    <source>
        <dbReference type="PROSITE" id="PS52035"/>
    </source>
</evidence>
<proteinExistence type="inferred from homology"/>
<comment type="similarity">
    <text evidence="1">Belongs to the peptidase M14 family.</text>
</comment>
<evidence type="ECO:0000313" key="3">
    <source>
        <dbReference type="EMBL" id="WOK06857.1"/>
    </source>
</evidence>
<evidence type="ECO:0000313" key="4">
    <source>
        <dbReference type="Proteomes" id="UP001302349"/>
    </source>
</evidence>
<dbReference type="Pfam" id="PF00246">
    <property type="entry name" value="Peptidase_M14"/>
    <property type="match status" value="1"/>
</dbReference>
<dbReference type="InterPro" id="IPR011059">
    <property type="entry name" value="Metal-dep_hydrolase_composite"/>
</dbReference>
<protein>
    <submittedName>
        <fullName evidence="3">M14 family metallopeptidase</fullName>
    </submittedName>
</protein>
<sequence>MKRSTFLFLTALLCQQAFCQQNEILAKVEAAYDNFAEKSISVRRFKHSDVEPLLLNLKTKQGFAVTKAGESIEGRSIYLVKAGTGSVKVLLWSQMHGDETTATRVLLDLFNFLSDKSTFAKEKEVLLKGVTLYFIPMLNPDGAEQFQRRNALGIDINRDAVRLQSPEARLLKHVRDSLNPDFGFNLHDQNSATSAGSTGKPASLSFLAPAYNEAKDINASRKAALQVVVKLNNLVQNYMPGHTARYDDTFEPRAFGDNIQKWGTSTILIECGAYPNDPEKQMIRKVHFLALLGTLQSIADGSYKKLDSNDYFKIPENGRYYVDLLVKNGQLALDSSWYTMDLAIRLRENTREDLRTYDVAGYIEDVGDMSVYFGYDEIDATGMTIVPGKVYPDVFDTMDAIPVDNIDNWLQEGYTYVKVRKPVGRYVDLPVNVIGAYQTPDESISFGDPATFIVTKDGKVMFTVVNGMVYNPTANNKGVKNGVVVR</sequence>
<dbReference type="InterPro" id="IPR000834">
    <property type="entry name" value="Peptidase_M14"/>
</dbReference>
<dbReference type="SUPFAM" id="SSF53187">
    <property type="entry name" value="Zn-dependent exopeptidases"/>
    <property type="match status" value="1"/>
</dbReference>
<dbReference type="EMBL" id="CP136051">
    <property type="protein sequence ID" value="WOK06857.1"/>
    <property type="molecule type" value="Genomic_DNA"/>
</dbReference>
<dbReference type="Gene3D" id="3.40.630.10">
    <property type="entry name" value="Zn peptidases"/>
    <property type="match status" value="1"/>
</dbReference>
<evidence type="ECO:0000256" key="1">
    <source>
        <dbReference type="PROSITE-ProRule" id="PRU01379"/>
    </source>
</evidence>
<feature type="active site" description="Proton donor/acceptor" evidence="1">
    <location>
        <position position="251"/>
    </location>
</feature>
<dbReference type="SUPFAM" id="SSF51338">
    <property type="entry name" value="Composite domain of metallo-dependent hydrolases"/>
    <property type="match status" value="1"/>
</dbReference>
<dbReference type="RefSeq" id="WP_317489554.1">
    <property type="nucleotide sequence ID" value="NZ_CP136051.1"/>
</dbReference>
<accession>A0ABZ0IP99</accession>
<dbReference type="Proteomes" id="UP001302349">
    <property type="component" value="Chromosome"/>
</dbReference>
<reference evidence="3 4" key="1">
    <citation type="journal article" date="2023" name="Microbiol. Resour. Announc.">
        <title>Complete Genome Sequence of Imperialibacter roseus strain P4T.</title>
        <authorList>
            <person name="Tizabi D.R."/>
            <person name="Bachvaroff T."/>
            <person name="Hill R.T."/>
        </authorList>
    </citation>
    <scope>NUCLEOTIDE SEQUENCE [LARGE SCALE GENOMIC DNA]</scope>
    <source>
        <strain evidence="3 4">P4T</strain>
    </source>
</reference>
<dbReference type="CDD" id="cd06239">
    <property type="entry name" value="M14-like"/>
    <property type="match status" value="1"/>
</dbReference>
<feature type="domain" description="Peptidase M14" evidence="2">
    <location>
        <begin position="43"/>
        <end position="298"/>
    </location>
</feature>
<dbReference type="SMART" id="SM00631">
    <property type="entry name" value="Zn_pept"/>
    <property type="match status" value="1"/>
</dbReference>